<feature type="transmembrane region" description="Helical" evidence="6">
    <location>
        <begin position="239"/>
        <end position="259"/>
    </location>
</feature>
<feature type="transmembrane region" description="Helical" evidence="6">
    <location>
        <begin position="204"/>
        <end position="227"/>
    </location>
</feature>
<comment type="caution">
    <text evidence="8">The sequence shown here is derived from an EMBL/GenBank/DDBJ whole genome shotgun (WGS) entry which is preliminary data.</text>
</comment>
<dbReference type="EMBL" id="JBHRYJ010000001">
    <property type="protein sequence ID" value="MFC3675725.1"/>
    <property type="molecule type" value="Genomic_DNA"/>
</dbReference>
<dbReference type="InterPro" id="IPR011701">
    <property type="entry name" value="MFS"/>
</dbReference>
<keyword evidence="4 6" id="KW-1133">Transmembrane helix</keyword>
<feature type="transmembrane region" description="Helical" evidence="6">
    <location>
        <begin position="47"/>
        <end position="68"/>
    </location>
</feature>
<evidence type="ECO:0000256" key="1">
    <source>
        <dbReference type="ARBA" id="ARBA00004651"/>
    </source>
</evidence>
<evidence type="ECO:0000256" key="4">
    <source>
        <dbReference type="ARBA" id="ARBA00022989"/>
    </source>
</evidence>
<feature type="transmembrane region" description="Helical" evidence="6">
    <location>
        <begin position="163"/>
        <end position="183"/>
    </location>
</feature>
<name>A0ABV7VDY1_9PROT</name>
<feature type="transmembrane region" description="Helical" evidence="6">
    <location>
        <begin position="104"/>
        <end position="126"/>
    </location>
</feature>
<evidence type="ECO:0000313" key="8">
    <source>
        <dbReference type="EMBL" id="MFC3675725.1"/>
    </source>
</evidence>
<protein>
    <submittedName>
        <fullName evidence="8">MFS transporter</fullName>
    </submittedName>
</protein>
<dbReference type="InterPro" id="IPR050189">
    <property type="entry name" value="MFS_Efflux_Transporters"/>
</dbReference>
<dbReference type="PROSITE" id="PS50850">
    <property type="entry name" value="MFS"/>
    <property type="match status" value="1"/>
</dbReference>
<feature type="transmembrane region" description="Helical" evidence="6">
    <location>
        <begin position="325"/>
        <end position="351"/>
    </location>
</feature>
<sequence>MRTPSPSVAIAALSVSAFAIGTTEFVIMGLLPQLSADLGVSVPDAGLLVTGYALGVAGGAPLLAALTGRLPRRSLLLGLMALFTIGNLLCALAPGYGFLMAARIVTSLAHGSFFGVGSIVAAGLVAPDRRAKAVALMFTGLTVANILGVPLGKLLGDVAGWRATFWAVSVLGTLSVGAIALLVPQVKSPPADFRRELAVATRPGVLLALSTTIFSSAGAFAAFTYIAPLLLQVTHTTQAMVTVALLLFGVGVTVGNILGGRIADRSLMPGLMAMFAAFMLGQLALGLAAPWLLPALAAVLLFGMLCFGPVPGLQTRVLDKAKDAAALAATLNIGAFNIGNALGAWAGGMVITAGFDLRATTVLGAGFVAISLGLAWLGHSLDRARRGAGDAVVAAAPAD</sequence>
<evidence type="ECO:0000256" key="5">
    <source>
        <dbReference type="ARBA" id="ARBA00023136"/>
    </source>
</evidence>
<comment type="subcellular location">
    <subcellularLocation>
        <location evidence="1">Cell membrane</location>
        <topology evidence="1">Multi-pass membrane protein</topology>
    </subcellularLocation>
</comment>
<dbReference type="Proteomes" id="UP001595711">
    <property type="component" value="Unassembled WGS sequence"/>
</dbReference>
<feature type="domain" description="Major facilitator superfamily (MFS) profile" evidence="7">
    <location>
        <begin position="9"/>
        <end position="383"/>
    </location>
</feature>
<keyword evidence="9" id="KW-1185">Reference proteome</keyword>
<evidence type="ECO:0000256" key="6">
    <source>
        <dbReference type="SAM" id="Phobius"/>
    </source>
</evidence>
<proteinExistence type="predicted"/>
<gene>
    <name evidence="8" type="ORF">ACFOOQ_09245</name>
</gene>
<keyword evidence="2" id="KW-1003">Cell membrane</keyword>
<dbReference type="SUPFAM" id="SSF103473">
    <property type="entry name" value="MFS general substrate transporter"/>
    <property type="match status" value="1"/>
</dbReference>
<dbReference type="Pfam" id="PF07690">
    <property type="entry name" value="MFS_1"/>
    <property type="match status" value="1"/>
</dbReference>
<dbReference type="RefSeq" id="WP_379724830.1">
    <property type="nucleotide sequence ID" value="NZ_JBHRYJ010000001.1"/>
</dbReference>
<evidence type="ECO:0000256" key="2">
    <source>
        <dbReference type="ARBA" id="ARBA00022475"/>
    </source>
</evidence>
<keyword evidence="3 6" id="KW-0812">Transmembrane</keyword>
<dbReference type="PANTHER" id="PTHR43124:SF8">
    <property type="entry name" value="INNER MEMBRANE TRANSPORT PROTEIN YDHP"/>
    <property type="match status" value="1"/>
</dbReference>
<dbReference type="CDD" id="cd17324">
    <property type="entry name" value="MFS_NepI_like"/>
    <property type="match status" value="1"/>
</dbReference>
<evidence type="ECO:0000313" key="9">
    <source>
        <dbReference type="Proteomes" id="UP001595711"/>
    </source>
</evidence>
<accession>A0ABV7VDY1</accession>
<evidence type="ECO:0000256" key="3">
    <source>
        <dbReference type="ARBA" id="ARBA00022692"/>
    </source>
</evidence>
<reference evidence="9" key="1">
    <citation type="journal article" date="2019" name="Int. J. Syst. Evol. Microbiol.">
        <title>The Global Catalogue of Microorganisms (GCM) 10K type strain sequencing project: providing services to taxonomists for standard genome sequencing and annotation.</title>
        <authorList>
            <consortium name="The Broad Institute Genomics Platform"/>
            <consortium name="The Broad Institute Genome Sequencing Center for Infectious Disease"/>
            <person name="Wu L."/>
            <person name="Ma J."/>
        </authorList>
    </citation>
    <scope>NUCLEOTIDE SEQUENCE [LARGE SCALE GENOMIC DNA]</scope>
    <source>
        <strain evidence="9">KCTC 42182</strain>
    </source>
</reference>
<feature type="transmembrane region" description="Helical" evidence="6">
    <location>
        <begin position="357"/>
        <end position="377"/>
    </location>
</feature>
<dbReference type="InterPro" id="IPR036259">
    <property type="entry name" value="MFS_trans_sf"/>
</dbReference>
<dbReference type="InterPro" id="IPR020846">
    <property type="entry name" value="MFS_dom"/>
</dbReference>
<evidence type="ECO:0000259" key="7">
    <source>
        <dbReference type="PROSITE" id="PS50850"/>
    </source>
</evidence>
<dbReference type="Gene3D" id="1.20.1250.20">
    <property type="entry name" value="MFS general substrate transporter like domains"/>
    <property type="match status" value="1"/>
</dbReference>
<dbReference type="PANTHER" id="PTHR43124">
    <property type="entry name" value="PURINE EFFLUX PUMP PBUE"/>
    <property type="match status" value="1"/>
</dbReference>
<feature type="transmembrane region" description="Helical" evidence="6">
    <location>
        <begin position="291"/>
        <end position="313"/>
    </location>
</feature>
<organism evidence="8 9">
    <name type="scientific">Ferrovibrio xuzhouensis</name>
    <dbReference type="NCBI Taxonomy" id="1576914"/>
    <lineage>
        <taxon>Bacteria</taxon>
        <taxon>Pseudomonadati</taxon>
        <taxon>Pseudomonadota</taxon>
        <taxon>Alphaproteobacteria</taxon>
        <taxon>Rhodospirillales</taxon>
        <taxon>Rhodospirillaceae</taxon>
        <taxon>Ferrovibrio</taxon>
    </lineage>
</organism>
<feature type="transmembrane region" description="Helical" evidence="6">
    <location>
        <begin position="133"/>
        <end position="151"/>
    </location>
</feature>
<feature type="transmembrane region" description="Helical" evidence="6">
    <location>
        <begin position="75"/>
        <end position="98"/>
    </location>
</feature>
<feature type="transmembrane region" description="Helical" evidence="6">
    <location>
        <begin position="266"/>
        <end position="285"/>
    </location>
</feature>
<keyword evidence="5 6" id="KW-0472">Membrane</keyword>